<evidence type="ECO:0000256" key="1">
    <source>
        <dbReference type="SAM" id="Phobius"/>
    </source>
</evidence>
<comment type="caution">
    <text evidence="2">The sequence shown here is derived from an EMBL/GenBank/DDBJ whole genome shotgun (WGS) entry which is preliminary data.</text>
</comment>
<keyword evidence="1" id="KW-0812">Transmembrane</keyword>
<dbReference type="Proteomes" id="UP000615455">
    <property type="component" value="Unassembled WGS sequence"/>
</dbReference>
<organism evidence="2 3">
    <name type="scientific">Paenibacillus marchantiophytorum</name>
    <dbReference type="NCBI Taxonomy" id="1619310"/>
    <lineage>
        <taxon>Bacteria</taxon>
        <taxon>Bacillati</taxon>
        <taxon>Bacillota</taxon>
        <taxon>Bacilli</taxon>
        <taxon>Bacillales</taxon>
        <taxon>Paenibacillaceae</taxon>
        <taxon>Paenibacillus</taxon>
    </lineage>
</organism>
<keyword evidence="1" id="KW-0472">Membrane</keyword>
<evidence type="ECO:0000313" key="2">
    <source>
        <dbReference type="EMBL" id="GFZ93874.1"/>
    </source>
</evidence>
<feature type="transmembrane region" description="Helical" evidence="1">
    <location>
        <begin position="36"/>
        <end position="53"/>
    </location>
</feature>
<reference evidence="3" key="1">
    <citation type="journal article" date="2019" name="Int. J. Syst. Evol. Microbiol.">
        <title>The Global Catalogue of Microorganisms (GCM) 10K type strain sequencing project: providing services to taxonomists for standard genome sequencing and annotation.</title>
        <authorList>
            <consortium name="The Broad Institute Genomics Platform"/>
            <consortium name="The Broad Institute Genome Sequencing Center for Infectious Disease"/>
            <person name="Wu L."/>
            <person name="Ma J."/>
        </authorList>
    </citation>
    <scope>NUCLEOTIDE SEQUENCE [LARGE SCALE GENOMIC DNA]</scope>
    <source>
        <strain evidence="3">CGMCC 1.15043</strain>
    </source>
</reference>
<evidence type="ECO:0000313" key="3">
    <source>
        <dbReference type="Proteomes" id="UP000615455"/>
    </source>
</evidence>
<dbReference type="EMBL" id="BMHE01000027">
    <property type="protein sequence ID" value="GFZ93874.1"/>
    <property type="molecule type" value="Genomic_DNA"/>
</dbReference>
<name>A0ABQ1EZM3_9BACL</name>
<dbReference type="RefSeq" id="WP_189015284.1">
    <property type="nucleotide sequence ID" value="NZ_BMHE01000027.1"/>
</dbReference>
<protein>
    <recommendedName>
        <fullName evidence="4">Serine kinase</fullName>
    </recommendedName>
</protein>
<feature type="transmembrane region" description="Helical" evidence="1">
    <location>
        <begin position="12"/>
        <end position="30"/>
    </location>
</feature>
<keyword evidence="3" id="KW-1185">Reference proteome</keyword>
<gene>
    <name evidence="2" type="ORF">GCM10008018_45400</name>
</gene>
<accession>A0ABQ1EZM3</accession>
<proteinExistence type="predicted"/>
<evidence type="ECO:0008006" key="4">
    <source>
        <dbReference type="Google" id="ProtNLM"/>
    </source>
</evidence>
<keyword evidence="1" id="KW-1133">Transmembrane helix</keyword>
<sequence length="66" mass="7806">MERWFDKNEDTIIKIVIAVFLGFGVGFAMNHEWLRAIESISICVLQFFIYRWGKKLDGHKGEEDKE</sequence>